<dbReference type="SUPFAM" id="SSF141371">
    <property type="entry name" value="PilZ domain-like"/>
    <property type="match status" value="1"/>
</dbReference>
<dbReference type="GO" id="GO:0035438">
    <property type="term" value="F:cyclic-di-GMP binding"/>
    <property type="evidence" value="ECO:0007669"/>
    <property type="project" value="InterPro"/>
</dbReference>
<sequence>MAEQAGYDKNRCASRAKRRLMIRFGIQMPEKTGFTKDISETGLFIRTNSVLPPGRTIQVQIEFPKETFTLWAKVIWAKKVPPQLAHIMDCGMGVHFVEPPASWLKFCKEWKESQGLG</sequence>
<name>A0A8J6Y6L2_9BACT</name>
<feature type="domain" description="PilZ" evidence="1">
    <location>
        <begin position="20"/>
        <end position="100"/>
    </location>
</feature>
<dbReference type="Gene3D" id="2.40.10.220">
    <property type="entry name" value="predicted glycosyltransferase like domains"/>
    <property type="match status" value="1"/>
</dbReference>
<organism evidence="2 3">
    <name type="scientific">Candidatus Polarisedimenticola svalbardensis</name>
    <dbReference type="NCBI Taxonomy" id="2886004"/>
    <lineage>
        <taxon>Bacteria</taxon>
        <taxon>Pseudomonadati</taxon>
        <taxon>Acidobacteriota</taxon>
        <taxon>Candidatus Polarisedimenticolia</taxon>
        <taxon>Candidatus Polarisedimenticolales</taxon>
        <taxon>Candidatus Polarisedimenticolaceae</taxon>
        <taxon>Candidatus Polarisedimenticola</taxon>
    </lineage>
</organism>
<evidence type="ECO:0000313" key="3">
    <source>
        <dbReference type="Proteomes" id="UP000648239"/>
    </source>
</evidence>
<proteinExistence type="predicted"/>
<reference evidence="2 3" key="1">
    <citation type="submission" date="2020-08" db="EMBL/GenBank/DDBJ databases">
        <title>Acidobacteriota in marine sediments use diverse sulfur dissimilation pathways.</title>
        <authorList>
            <person name="Wasmund K."/>
        </authorList>
    </citation>
    <scope>NUCLEOTIDE SEQUENCE [LARGE SCALE GENOMIC DNA]</scope>
    <source>
        <strain evidence="2">MAG AM4</strain>
    </source>
</reference>
<dbReference type="Proteomes" id="UP000648239">
    <property type="component" value="Unassembled WGS sequence"/>
</dbReference>
<protein>
    <submittedName>
        <fullName evidence="2">PilZ domain-containing protein</fullName>
    </submittedName>
</protein>
<dbReference type="AlphaFoldDB" id="A0A8J6Y6L2"/>
<accession>A0A8J6Y6L2</accession>
<dbReference type="Pfam" id="PF07238">
    <property type="entry name" value="PilZ"/>
    <property type="match status" value="1"/>
</dbReference>
<evidence type="ECO:0000313" key="2">
    <source>
        <dbReference type="EMBL" id="MBD3869219.1"/>
    </source>
</evidence>
<comment type="caution">
    <text evidence="2">The sequence shown here is derived from an EMBL/GenBank/DDBJ whole genome shotgun (WGS) entry which is preliminary data.</text>
</comment>
<dbReference type="InterPro" id="IPR009875">
    <property type="entry name" value="PilZ_domain"/>
</dbReference>
<gene>
    <name evidence="2" type="ORF">IFK94_13950</name>
</gene>
<dbReference type="EMBL" id="JACXWD010000068">
    <property type="protein sequence ID" value="MBD3869219.1"/>
    <property type="molecule type" value="Genomic_DNA"/>
</dbReference>
<evidence type="ECO:0000259" key="1">
    <source>
        <dbReference type="Pfam" id="PF07238"/>
    </source>
</evidence>